<evidence type="ECO:0000256" key="1">
    <source>
        <dbReference type="SAM" id="Phobius"/>
    </source>
</evidence>
<reference evidence="2" key="1">
    <citation type="submission" date="2015-07" db="EMBL/GenBank/DDBJ databases">
        <title>Transcriptome Assembly of Anthurium amnicola.</title>
        <authorList>
            <person name="Suzuki J."/>
        </authorList>
    </citation>
    <scope>NUCLEOTIDE SEQUENCE</scope>
</reference>
<dbReference type="EMBL" id="GDJX01022167">
    <property type="protein sequence ID" value="JAT45769.1"/>
    <property type="molecule type" value="Transcribed_RNA"/>
</dbReference>
<feature type="transmembrane region" description="Helical" evidence="1">
    <location>
        <begin position="252"/>
        <end position="270"/>
    </location>
</feature>
<feature type="transmembrane region" description="Helical" evidence="1">
    <location>
        <begin position="162"/>
        <end position="184"/>
    </location>
</feature>
<evidence type="ECO:0000313" key="2">
    <source>
        <dbReference type="EMBL" id="JAT45769.1"/>
    </source>
</evidence>
<dbReference type="AlphaFoldDB" id="A0A1D1XTP7"/>
<feature type="non-terminal residue" evidence="2">
    <location>
        <position position="1"/>
    </location>
</feature>
<accession>A0A1D1XTP7</accession>
<sequence>SLSLSLLSDHPFLKDRIFLSCCSDPSPLSHPQTVWCGPLSLSFSSPLSERSHLSLSLFRPTSSFPFLGLSGAVVPMDRPPEELQELTLPEVLRESVSIPRASPRTFALITLSIVFPLSFAVLAHTIFTHPIVHRLESSSSSSASGGGGGGGPPQGHEWALLFLYQFLYLLFLFTFSLLATAAVVFTVASIYAAKAVSFSSTMAAIPPVFSRLFRTFLWVSFIMFLYNSAFLLSIVLVVLLSSGWSAMPGPGAIFLLVVIFLAFLAIHVYITALWHLASVVTVLEPLCGAAAMRKSRELLQGRTRMALVFVLGYLGACGLIGGLFRAVVVRAGGEDGIPASPMVRVLVGGALVAVLVVVNLVGLLVQSVFYYVCKSYHHQPIDKSALYEHLGGYLGEYVPLKSSIQMENFEL</sequence>
<keyword evidence="1" id="KW-1133">Transmembrane helix</keyword>
<organism evidence="2">
    <name type="scientific">Anthurium amnicola</name>
    <dbReference type="NCBI Taxonomy" id="1678845"/>
    <lineage>
        <taxon>Eukaryota</taxon>
        <taxon>Viridiplantae</taxon>
        <taxon>Streptophyta</taxon>
        <taxon>Embryophyta</taxon>
        <taxon>Tracheophyta</taxon>
        <taxon>Spermatophyta</taxon>
        <taxon>Magnoliopsida</taxon>
        <taxon>Liliopsida</taxon>
        <taxon>Araceae</taxon>
        <taxon>Pothoideae</taxon>
        <taxon>Potheae</taxon>
        <taxon>Anthurium</taxon>
    </lineage>
</organism>
<name>A0A1D1XTP7_9ARAE</name>
<feature type="transmembrane region" description="Helical" evidence="1">
    <location>
        <begin position="305"/>
        <end position="327"/>
    </location>
</feature>
<dbReference type="PANTHER" id="PTHR33133">
    <property type="entry name" value="OS08G0107100 PROTEIN-RELATED"/>
    <property type="match status" value="1"/>
</dbReference>
<dbReference type="PANTHER" id="PTHR33133:SF24">
    <property type="entry name" value="OS01G0800300 PROTEIN"/>
    <property type="match status" value="1"/>
</dbReference>
<keyword evidence="1" id="KW-0812">Transmembrane</keyword>
<keyword evidence="1" id="KW-0472">Membrane</keyword>
<protein>
    <submittedName>
        <fullName evidence="2">Uncharacterized protein</fullName>
    </submittedName>
</protein>
<feature type="transmembrane region" description="Helical" evidence="1">
    <location>
        <begin position="347"/>
        <end position="373"/>
    </location>
</feature>
<feature type="transmembrane region" description="Helical" evidence="1">
    <location>
        <begin position="106"/>
        <end position="127"/>
    </location>
</feature>
<gene>
    <name evidence="2" type="ORF">g.45523</name>
</gene>
<proteinExistence type="predicted"/>
<feature type="transmembrane region" description="Helical" evidence="1">
    <location>
        <begin position="215"/>
        <end position="240"/>
    </location>
</feature>